<evidence type="ECO:0000256" key="1">
    <source>
        <dbReference type="SAM" id="MobiDB-lite"/>
    </source>
</evidence>
<organism evidence="5 6">
    <name type="scientific">Gimesia maris</name>
    <dbReference type="NCBI Taxonomy" id="122"/>
    <lineage>
        <taxon>Bacteria</taxon>
        <taxon>Pseudomonadati</taxon>
        <taxon>Planctomycetota</taxon>
        <taxon>Planctomycetia</taxon>
        <taxon>Planctomycetales</taxon>
        <taxon>Planctomycetaceae</taxon>
        <taxon>Gimesia</taxon>
    </lineage>
</organism>
<feature type="region of interest" description="Disordered" evidence="1">
    <location>
        <begin position="103"/>
        <end position="153"/>
    </location>
</feature>
<feature type="compositionally biased region" description="Polar residues" evidence="1">
    <location>
        <begin position="576"/>
        <end position="585"/>
    </location>
</feature>
<gene>
    <name evidence="5" type="ORF">GmarT_02860</name>
</gene>
<dbReference type="RefSeq" id="WP_149302399.1">
    <property type="nucleotide sequence ID" value="NZ_CP042910.1"/>
</dbReference>
<dbReference type="Proteomes" id="UP000322887">
    <property type="component" value="Chromosome"/>
</dbReference>
<feature type="domain" description="RING-type" evidence="4">
    <location>
        <begin position="615"/>
        <end position="668"/>
    </location>
</feature>
<feature type="compositionally biased region" description="Low complexity" evidence="1">
    <location>
        <begin position="121"/>
        <end position="143"/>
    </location>
</feature>
<dbReference type="EMBL" id="CP042910">
    <property type="protein sequence ID" value="QEG14451.1"/>
    <property type="molecule type" value="Genomic_DNA"/>
</dbReference>
<feature type="compositionally biased region" description="Basic and acidic residues" evidence="1">
    <location>
        <begin position="563"/>
        <end position="574"/>
    </location>
</feature>
<feature type="transmembrane region" description="Helical" evidence="2">
    <location>
        <begin position="682"/>
        <end position="701"/>
    </location>
</feature>
<evidence type="ECO:0000256" key="3">
    <source>
        <dbReference type="SAM" id="SignalP"/>
    </source>
</evidence>
<reference evidence="5 6" key="1">
    <citation type="submission" date="2019-08" db="EMBL/GenBank/DDBJ databases">
        <title>Deep-cultivation of Planctomycetes and their phenomic and genomic characterization uncovers novel biology.</title>
        <authorList>
            <person name="Wiegand S."/>
            <person name="Jogler M."/>
            <person name="Boedeker C."/>
            <person name="Pinto D."/>
            <person name="Vollmers J."/>
            <person name="Rivas-Marin E."/>
            <person name="Kohn T."/>
            <person name="Peeters S.H."/>
            <person name="Heuer A."/>
            <person name="Rast P."/>
            <person name="Oberbeckmann S."/>
            <person name="Bunk B."/>
            <person name="Jeske O."/>
            <person name="Meyerdierks A."/>
            <person name="Storesund J.E."/>
            <person name="Kallscheuer N."/>
            <person name="Luecker S."/>
            <person name="Lage O.M."/>
            <person name="Pohl T."/>
            <person name="Merkel B.J."/>
            <person name="Hornburger P."/>
            <person name="Mueller R.-W."/>
            <person name="Bruemmer F."/>
            <person name="Labrenz M."/>
            <person name="Spormann A.M."/>
            <person name="Op den Camp H."/>
            <person name="Overmann J."/>
            <person name="Amann R."/>
            <person name="Jetten M.S.M."/>
            <person name="Mascher T."/>
            <person name="Medema M.H."/>
            <person name="Devos D.P."/>
            <person name="Kaster A.-K."/>
            <person name="Ovreas L."/>
            <person name="Rohde M."/>
            <person name="Galperin M.Y."/>
            <person name="Jogler C."/>
        </authorList>
    </citation>
    <scope>NUCLEOTIDE SEQUENCE [LARGE SCALE GENOMIC DNA]</scope>
    <source>
        <strain evidence="5 6">DSM 8797</strain>
    </source>
</reference>
<evidence type="ECO:0000256" key="2">
    <source>
        <dbReference type="SAM" id="Phobius"/>
    </source>
</evidence>
<sequence length="705" mass="77626">MKTSKTQFAVLCAMLYSLVLSQTLSAEESYERFTVRNWTYRDGTEATGKLITITGPTATLKLEGEGTVRVPLEKLSVKDLNWIYEYHKRKKLLSLLPPEYRKPQKEAVTSTSPDPSPPVESTPSQPASEPSPAKPAAESMPAETAQPAAEKDSFKPFTVREFTLKDGTRHKAKLLSVSSQEKVTLLKDAGGSIQVPLDELSEKDIEWIIGYHQHNNLVALLPEALKARATDPGSMVGPAAAPAKVEAGAEMSEAAKADEDPDVEKANTEIDPKLVAVMNDYRVWTDKQGKKSEAKFTRINGREVMFLGNPVGFINVHIGTLIPEDLQLLRDALKMHGRLDEIPLAYREDPDRNLSPTRLKQFMRLNFQRKWTDLSGNSVAASYVKMEDGNVTLLITQTGMEQEFPYQNFSAEDQVYVQERLKKEVPGNFFPETTEVTLTPEEREKEFHVFTDLNKRKLKGKFVRLAYGESVAVLNTGKKEELFITEFFSDSDLSLIKPRKQKQTDQLAMNEGGNPGVPGGIPGRMGIPGGIPGRMGMPGGNPGMGGRNMTGGPQSSALQEAQQKVREMQQRDRNQMAANSGMNARNSPDDSFPDFNPNPAPAVPDFQLSKYEHQCPICNESHTSSSILFTSCPHCGVKAGDKVYQCMDCDRKFTAEGQGARAPCPHCNSGISNINGFRLGKSIRGIVTLVLVVCGFIAGGLKLRG</sequence>
<keyword evidence="2" id="KW-0812">Transmembrane</keyword>
<feature type="region of interest" description="Disordered" evidence="1">
    <location>
        <begin position="502"/>
        <end position="521"/>
    </location>
</feature>
<feature type="compositionally biased region" description="Gly residues" evidence="1">
    <location>
        <begin position="536"/>
        <end position="549"/>
    </location>
</feature>
<evidence type="ECO:0000313" key="6">
    <source>
        <dbReference type="Proteomes" id="UP000322887"/>
    </source>
</evidence>
<dbReference type="Gene3D" id="2.30.30.700">
    <property type="entry name" value="SLA1 homology domain 1"/>
    <property type="match status" value="4"/>
</dbReference>
<keyword evidence="2" id="KW-1133">Transmembrane helix</keyword>
<name>A0ABX5YFI9_9PLAN</name>
<dbReference type="PROSITE" id="PS50089">
    <property type="entry name" value="ZF_RING_2"/>
    <property type="match status" value="1"/>
</dbReference>
<keyword evidence="3" id="KW-0732">Signal</keyword>
<proteinExistence type="predicted"/>
<evidence type="ECO:0000259" key="4">
    <source>
        <dbReference type="PROSITE" id="PS50089"/>
    </source>
</evidence>
<dbReference type="GeneID" id="98644978"/>
<feature type="signal peptide" evidence="3">
    <location>
        <begin position="1"/>
        <end position="26"/>
    </location>
</feature>
<evidence type="ECO:0000313" key="5">
    <source>
        <dbReference type="EMBL" id="QEG14451.1"/>
    </source>
</evidence>
<accession>A0ABX5YFI9</accession>
<keyword evidence="6" id="KW-1185">Reference proteome</keyword>
<feature type="chain" id="PRO_5045501487" description="RING-type domain-containing protein" evidence="3">
    <location>
        <begin position="27"/>
        <end position="705"/>
    </location>
</feature>
<feature type="region of interest" description="Disordered" evidence="1">
    <location>
        <begin position="536"/>
        <end position="590"/>
    </location>
</feature>
<keyword evidence="2" id="KW-0472">Membrane</keyword>
<protein>
    <recommendedName>
        <fullName evidence="4">RING-type domain-containing protein</fullName>
    </recommendedName>
</protein>
<dbReference type="InterPro" id="IPR001841">
    <property type="entry name" value="Znf_RING"/>
</dbReference>